<dbReference type="EMBL" id="JAUZMY010000015">
    <property type="protein sequence ID" value="MEE2038856.1"/>
    <property type="molecule type" value="Genomic_DNA"/>
</dbReference>
<keyword evidence="3" id="KW-1185">Reference proteome</keyword>
<dbReference type="Proteomes" id="UP001356095">
    <property type="component" value="Unassembled WGS sequence"/>
</dbReference>
<name>A0ABU7K9D6_9ACTN</name>
<gene>
    <name evidence="2" type="ORF">Q8791_16655</name>
</gene>
<protein>
    <submittedName>
        <fullName evidence="2">Uncharacterized protein</fullName>
    </submittedName>
</protein>
<comment type="caution">
    <text evidence="2">The sequence shown here is derived from an EMBL/GenBank/DDBJ whole genome shotgun (WGS) entry which is preliminary data.</text>
</comment>
<proteinExistence type="predicted"/>
<reference evidence="2 3" key="1">
    <citation type="submission" date="2023-08" db="EMBL/GenBank/DDBJ databases">
        <authorList>
            <person name="Girao M."/>
            <person name="Carvalho M.F."/>
        </authorList>
    </citation>
    <scope>NUCLEOTIDE SEQUENCE [LARGE SCALE GENOMIC DNA]</scope>
    <source>
        <strain evidence="2 3">CT-R113</strain>
    </source>
</reference>
<evidence type="ECO:0000313" key="2">
    <source>
        <dbReference type="EMBL" id="MEE2038856.1"/>
    </source>
</evidence>
<evidence type="ECO:0000313" key="3">
    <source>
        <dbReference type="Proteomes" id="UP001356095"/>
    </source>
</evidence>
<dbReference type="RefSeq" id="WP_330092633.1">
    <property type="nucleotide sequence ID" value="NZ_JAUZMY010000015.1"/>
</dbReference>
<evidence type="ECO:0000256" key="1">
    <source>
        <dbReference type="SAM" id="MobiDB-lite"/>
    </source>
</evidence>
<sequence length="528" mass="56216">MTERIYSAVHACLNWARGVDPQPVLDPDTLLFLLTAHLDAGAPDPGDWSIADVYDIARTVRHWDQTPADLRGTWLTWCDFLVERGLLLSSDSPRRLRGAIAAVDLSPDGTAGAPGPADRTAVDEAALPLLDRLGVGEGGSPAPLRPVVPARPEDLDAAARRCRPLADAVRLAAWVGDGKDLRSDGDGGDELAPGDTAGAATALGRSPDEVRTLFSVARDAGLLRTTYTRVLPGRSARAWSEGVPGAAADAWADALLTMAGRRGMTTFLLLTDLFAHGDARTPDELVEVYGSGAAPPGEDPGRHVRRVLGVLASLGAVDPADEGLFRVTRLGDHFMVRQLRQSGAEVVIAPSLAEMDAEDVLALADGGRPVDTEGLVERWLASRDTESAVCDLFEAADAPGAWHRRERVAGVLSALDEDLSPVLQLYVHHPVLGGWARRLRDASPAAEPLSHQAVWAVLDDYAIRLDTGRPLPERDRERYAACPEKFVRAVWLTGHPAADTVLDRISDGALGALLAEAADRVRPAPAAS</sequence>
<feature type="region of interest" description="Disordered" evidence="1">
    <location>
        <begin position="182"/>
        <end position="202"/>
    </location>
</feature>
<accession>A0ABU7K9D6</accession>
<organism evidence="2 3">
    <name type="scientific">Nocardiopsis codii</name>
    <dbReference type="NCBI Taxonomy" id="3065942"/>
    <lineage>
        <taxon>Bacteria</taxon>
        <taxon>Bacillati</taxon>
        <taxon>Actinomycetota</taxon>
        <taxon>Actinomycetes</taxon>
        <taxon>Streptosporangiales</taxon>
        <taxon>Nocardiopsidaceae</taxon>
        <taxon>Nocardiopsis</taxon>
    </lineage>
</organism>